<evidence type="ECO:0000256" key="1">
    <source>
        <dbReference type="ARBA" id="ARBA00023015"/>
    </source>
</evidence>
<keyword evidence="1" id="KW-0805">Transcription regulation</keyword>
<reference evidence="9" key="1">
    <citation type="submission" date="2011-02" db="EMBL/GenBank/DDBJ databases">
        <title>The Genome Sequence of Capsaspora owczarzaki ATCC 30864.</title>
        <authorList>
            <person name="Russ C."/>
            <person name="Cuomo C."/>
            <person name="Burger G."/>
            <person name="Gray M.W."/>
            <person name="Holland P.W.H."/>
            <person name="King N."/>
            <person name="Lang F.B.F."/>
            <person name="Roger A.J."/>
            <person name="Ruiz-Trillo I."/>
            <person name="Young S.K."/>
            <person name="Zeng Q."/>
            <person name="Gargeya S."/>
            <person name="Alvarado L."/>
            <person name="Berlin A."/>
            <person name="Chapman S.B."/>
            <person name="Chen Z."/>
            <person name="Freedman E."/>
            <person name="Gellesch M."/>
            <person name="Goldberg J."/>
            <person name="Griggs A."/>
            <person name="Gujja S."/>
            <person name="Heilman E."/>
            <person name="Heiman D."/>
            <person name="Howarth C."/>
            <person name="Mehta T."/>
            <person name="Neiman D."/>
            <person name="Pearson M."/>
            <person name="Roberts A."/>
            <person name="Saif S."/>
            <person name="Shea T."/>
            <person name="Shenoy N."/>
            <person name="Sisk P."/>
            <person name="Stolte C."/>
            <person name="Sykes S."/>
            <person name="White J."/>
            <person name="Yandava C."/>
            <person name="Haas B."/>
            <person name="Nusbaum C."/>
            <person name="Birren B."/>
        </authorList>
    </citation>
    <scope>NUCLEOTIDE SEQUENCE</scope>
    <source>
        <strain evidence="9">ATCC 30864</strain>
    </source>
</reference>
<proteinExistence type="predicted"/>
<dbReference type="Proteomes" id="UP000008743">
    <property type="component" value="Unassembled WGS sequence"/>
</dbReference>
<dbReference type="InParanoid" id="A0A0D2WUE2"/>
<keyword evidence="4" id="KW-0804">Transcription</keyword>
<dbReference type="GO" id="GO:0045944">
    <property type="term" value="P:positive regulation of transcription by RNA polymerase II"/>
    <property type="evidence" value="ECO:0007669"/>
    <property type="project" value="TreeGrafter"/>
</dbReference>
<dbReference type="Gene3D" id="4.10.280.10">
    <property type="entry name" value="Helix-loop-helix DNA-binding domain"/>
    <property type="match status" value="1"/>
</dbReference>
<keyword evidence="3" id="KW-0010">Activator</keyword>
<dbReference type="GO" id="GO:0090575">
    <property type="term" value="C:RNA polymerase II transcription regulator complex"/>
    <property type="evidence" value="ECO:0007669"/>
    <property type="project" value="TreeGrafter"/>
</dbReference>
<dbReference type="InterPro" id="IPR011598">
    <property type="entry name" value="bHLH_dom"/>
</dbReference>
<dbReference type="PRINTS" id="PR00044">
    <property type="entry name" value="LEUZIPPRMYC"/>
</dbReference>
<keyword evidence="9" id="KW-1185">Reference proteome</keyword>
<dbReference type="RefSeq" id="XP_004345573.1">
    <property type="nucleotide sequence ID" value="XM_004345523.2"/>
</dbReference>
<dbReference type="OrthoDB" id="8964853at2759"/>
<dbReference type="PANTHER" id="PTHR10328:SF3">
    <property type="entry name" value="PROTEIN MAX"/>
    <property type="match status" value="1"/>
</dbReference>
<dbReference type="InterPro" id="IPR036638">
    <property type="entry name" value="HLH_DNA-bd_sf"/>
</dbReference>
<protein>
    <recommendedName>
        <fullName evidence="7">BHLH domain-containing protein</fullName>
    </recommendedName>
</protein>
<evidence type="ECO:0000256" key="6">
    <source>
        <dbReference type="SAM" id="MobiDB-lite"/>
    </source>
</evidence>
<dbReference type="Pfam" id="PF00010">
    <property type="entry name" value="HLH"/>
    <property type="match status" value="1"/>
</dbReference>
<feature type="compositionally biased region" description="Polar residues" evidence="6">
    <location>
        <begin position="9"/>
        <end position="24"/>
    </location>
</feature>
<evidence type="ECO:0000313" key="9">
    <source>
        <dbReference type="Proteomes" id="UP000008743"/>
    </source>
</evidence>
<keyword evidence="2" id="KW-0238">DNA-binding</keyword>
<dbReference type="eggNOG" id="KOG2483">
    <property type="taxonomic scope" value="Eukaryota"/>
</dbReference>
<dbReference type="GO" id="GO:0003677">
    <property type="term" value="F:DNA binding"/>
    <property type="evidence" value="ECO:0007669"/>
    <property type="project" value="UniProtKB-KW"/>
</dbReference>
<accession>A0A0D2WUE2</accession>
<dbReference type="EMBL" id="KE346369">
    <property type="protein sequence ID" value="KJE95533.1"/>
    <property type="molecule type" value="Genomic_DNA"/>
</dbReference>
<dbReference type="PANTHER" id="PTHR10328">
    <property type="entry name" value="PROTEIN MAX MYC-ASSOCIATED FACTOR X"/>
    <property type="match status" value="1"/>
</dbReference>
<dbReference type="AlphaFoldDB" id="A0A0D2WUE2"/>
<feature type="region of interest" description="Disordered" evidence="6">
    <location>
        <begin position="1"/>
        <end position="75"/>
    </location>
</feature>
<dbReference type="GO" id="GO:0003700">
    <property type="term" value="F:DNA-binding transcription factor activity"/>
    <property type="evidence" value="ECO:0007669"/>
    <property type="project" value="InterPro"/>
</dbReference>
<dbReference type="PROSITE" id="PS50888">
    <property type="entry name" value="BHLH"/>
    <property type="match status" value="1"/>
</dbReference>
<sequence>MSDSEDADTSSGEDVPQQDTSNMTPAAAAAIAALASASAKRSSGKIEKASKKKKPPRDADKRHSHNLLERKRRDHIKERFTSLKDVVPTLDEEQNPSRSAILHEATVYINKMREATFSEEHQVRHLQTANQSLAKEVQQLEAEINKR</sequence>
<dbReference type="SUPFAM" id="SSF47459">
    <property type="entry name" value="HLH, helix-loop-helix DNA-binding domain"/>
    <property type="match status" value="1"/>
</dbReference>
<feature type="compositionally biased region" description="Low complexity" evidence="6">
    <location>
        <begin position="26"/>
        <end position="41"/>
    </location>
</feature>
<evidence type="ECO:0000256" key="2">
    <source>
        <dbReference type="ARBA" id="ARBA00023125"/>
    </source>
</evidence>
<feature type="compositionally biased region" description="Basic and acidic residues" evidence="6">
    <location>
        <begin position="56"/>
        <end position="75"/>
    </location>
</feature>
<evidence type="ECO:0000256" key="5">
    <source>
        <dbReference type="ARBA" id="ARBA00023242"/>
    </source>
</evidence>
<dbReference type="GO" id="GO:0046983">
    <property type="term" value="F:protein dimerization activity"/>
    <property type="evidence" value="ECO:0007669"/>
    <property type="project" value="InterPro"/>
</dbReference>
<evidence type="ECO:0000313" key="8">
    <source>
        <dbReference type="EMBL" id="KJE95533.1"/>
    </source>
</evidence>
<dbReference type="SMART" id="SM00353">
    <property type="entry name" value="HLH"/>
    <property type="match status" value="1"/>
</dbReference>
<evidence type="ECO:0000259" key="7">
    <source>
        <dbReference type="PROSITE" id="PS50888"/>
    </source>
</evidence>
<keyword evidence="5" id="KW-0539">Nucleus</keyword>
<evidence type="ECO:0000256" key="3">
    <source>
        <dbReference type="ARBA" id="ARBA00023159"/>
    </source>
</evidence>
<dbReference type="InterPro" id="IPR002418">
    <property type="entry name" value="Tscrpt_reg_Myc"/>
</dbReference>
<organism evidence="8 9">
    <name type="scientific">Capsaspora owczarzaki (strain ATCC 30864)</name>
    <dbReference type="NCBI Taxonomy" id="595528"/>
    <lineage>
        <taxon>Eukaryota</taxon>
        <taxon>Filasterea</taxon>
        <taxon>Capsaspora</taxon>
    </lineage>
</organism>
<evidence type="ECO:0000256" key="4">
    <source>
        <dbReference type="ARBA" id="ARBA00023163"/>
    </source>
</evidence>
<dbReference type="FunFam" id="4.10.280.10:FF:000019">
    <property type="entry name" value="Myc proto-oncogene protein"/>
    <property type="match status" value="1"/>
</dbReference>
<dbReference type="STRING" id="595528.A0A0D2WUE2"/>
<feature type="domain" description="BHLH" evidence="7">
    <location>
        <begin position="60"/>
        <end position="112"/>
    </location>
</feature>
<name>A0A0D2WUE2_CAPO3</name>
<gene>
    <name evidence="8" type="ORF">CAOG_005983</name>
</gene>
<dbReference type="PhylomeDB" id="A0A0D2WUE2"/>